<dbReference type="RefSeq" id="WP_122330007.1">
    <property type="nucleotide sequence ID" value="NZ_JAQDYY010000001.1"/>
</dbReference>
<name>A0A396C1B4_BACFG</name>
<dbReference type="SUPFAM" id="SSF48452">
    <property type="entry name" value="TPR-like"/>
    <property type="match status" value="1"/>
</dbReference>
<protein>
    <submittedName>
        <fullName evidence="3">DUF3868 domain-containing protein</fullName>
    </submittedName>
</protein>
<feature type="signal peptide" evidence="1">
    <location>
        <begin position="1"/>
        <end position="22"/>
    </location>
</feature>
<keyword evidence="1" id="KW-0732">Signal</keyword>
<dbReference type="EMBL" id="QRJE01000008">
    <property type="protein sequence ID" value="RHH14359.1"/>
    <property type="molecule type" value="Genomic_DNA"/>
</dbReference>
<feature type="domain" description="DUF3868" evidence="2">
    <location>
        <begin position="21"/>
        <end position="113"/>
    </location>
</feature>
<dbReference type="InterPro" id="IPR036737">
    <property type="entry name" value="OmpA-like_sf"/>
</dbReference>
<sequence>MKKNYRYIVVVALSAFWPSLSALGQQMQVLYDGNILTTTNLLKHKGDSLYIDVDFDMSKLRVPSRRSLTLTPVLKSEAGQNLELPEIIVKGRNQYRQYRRDYSLMNKEERRTQDAFSYATLKSGKKARSLNYVYAVPYAGWMSNAKLKLDEDLCGCGRHIQELSTELIASVENVAPYQIVPHISYVQPEAEEIKNRDIENECFLDFAVNKTDIRQDYGNNPTELAKIRRMIDEIKNDANLKVTRLTIVGYASPEGTLAANQRLSEGRAKALVTYLSSRYDFPKSIYHVEFGGENWEGLVKLVKESAMDYKDEVLDIIENVDIMDGRENQLMRLRGGVPYRYMLKEMFPSLRKANCKVDYEIKEFSVEEAREIIKTRPQLLSLNEMYLVANSYEKGSPEFNEVFEIASRMYPDDDTALLNAAASALERGELISAEKYLGKIQKISAEYNNCMGVFLMLKEDYAQAESYFKKANGLDEASQNLLELQKKRDNMELLK</sequence>
<dbReference type="SUPFAM" id="SSF103088">
    <property type="entry name" value="OmpA-like"/>
    <property type="match status" value="1"/>
</dbReference>
<accession>A0A396C1B4</accession>
<organism evidence="3 4">
    <name type="scientific">Bacteroides fragilis</name>
    <dbReference type="NCBI Taxonomy" id="817"/>
    <lineage>
        <taxon>Bacteria</taxon>
        <taxon>Pseudomonadati</taxon>
        <taxon>Bacteroidota</taxon>
        <taxon>Bacteroidia</taxon>
        <taxon>Bacteroidales</taxon>
        <taxon>Bacteroidaceae</taxon>
        <taxon>Bacteroides</taxon>
    </lineage>
</organism>
<evidence type="ECO:0000256" key="1">
    <source>
        <dbReference type="SAM" id="SignalP"/>
    </source>
</evidence>
<feature type="chain" id="PRO_5017232659" evidence="1">
    <location>
        <begin position="23"/>
        <end position="495"/>
    </location>
</feature>
<evidence type="ECO:0000259" key="2">
    <source>
        <dbReference type="Pfam" id="PF12984"/>
    </source>
</evidence>
<proteinExistence type="predicted"/>
<dbReference type="Proteomes" id="UP000266644">
    <property type="component" value="Unassembled WGS sequence"/>
</dbReference>
<reference evidence="3 4" key="1">
    <citation type="submission" date="2018-08" db="EMBL/GenBank/DDBJ databases">
        <title>A genome reference for cultivated species of the human gut microbiota.</title>
        <authorList>
            <person name="Zou Y."/>
            <person name="Xue W."/>
            <person name="Luo G."/>
        </authorList>
    </citation>
    <scope>NUCLEOTIDE SEQUENCE [LARGE SCALE GENOMIC DNA]</scope>
    <source>
        <strain evidence="3 4">AM18-6</strain>
    </source>
</reference>
<dbReference type="Gene3D" id="1.25.40.10">
    <property type="entry name" value="Tetratricopeptide repeat domain"/>
    <property type="match status" value="1"/>
</dbReference>
<dbReference type="Pfam" id="PF12984">
    <property type="entry name" value="DUF3868"/>
    <property type="match status" value="1"/>
</dbReference>
<dbReference type="InterPro" id="IPR011990">
    <property type="entry name" value="TPR-like_helical_dom_sf"/>
</dbReference>
<gene>
    <name evidence="3" type="ORF">DW228_06050</name>
</gene>
<dbReference type="InterPro" id="IPR024480">
    <property type="entry name" value="DUF3868"/>
</dbReference>
<dbReference type="Gene3D" id="3.30.1330.60">
    <property type="entry name" value="OmpA-like domain"/>
    <property type="match status" value="1"/>
</dbReference>
<comment type="caution">
    <text evidence="3">The sequence shown here is derived from an EMBL/GenBank/DDBJ whole genome shotgun (WGS) entry which is preliminary data.</text>
</comment>
<evidence type="ECO:0000313" key="3">
    <source>
        <dbReference type="EMBL" id="RHH14359.1"/>
    </source>
</evidence>
<evidence type="ECO:0000313" key="4">
    <source>
        <dbReference type="Proteomes" id="UP000266644"/>
    </source>
</evidence>
<dbReference type="AlphaFoldDB" id="A0A396C1B4"/>